<feature type="binding site" evidence="3">
    <location>
        <position position="68"/>
    </location>
    <ligand>
        <name>FAD</name>
        <dbReference type="ChEBI" id="CHEBI:57692"/>
    </ligand>
</feature>
<dbReference type="RefSeq" id="WP_007276729.1">
    <property type="nucleotide sequence ID" value="NZ_ABCK01000001.1"/>
</dbReference>
<dbReference type="OrthoDB" id="9772484at2"/>
<keyword evidence="2 3" id="KW-0274">FAD</keyword>
<comment type="cofactor">
    <cofactor evidence="3">
        <name>FAD</name>
        <dbReference type="ChEBI" id="CHEBI:57692"/>
    </cofactor>
    <text evidence="3">Binds 1 FAD per subunit.</text>
</comment>
<reference evidence="5 6" key="1">
    <citation type="journal article" date="2010" name="J. Bacteriol.">
        <title>Genome sequence of Lentisphaera araneosa HTCC2155T, the type species of the order Lentisphaerales in the phylum Lentisphaerae.</title>
        <authorList>
            <person name="Thrash J.C."/>
            <person name="Cho J.C."/>
            <person name="Vergin K.L."/>
            <person name="Morris R.M."/>
            <person name="Giovannoni S.J."/>
        </authorList>
    </citation>
    <scope>NUCLEOTIDE SEQUENCE [LARGE SCALE GENOMIC DNA]</scope>
    <source>
        <strain evidence="5 6">HTCC2155</strain>
    </source>
</reference>
<dbReference type="AlphaFoldDB" id="A6DFN0"/>
<keyword evidence="6" id="KW-1185">Reference proteome</keyword>
<name>A6DFN0_9BACT</name>
<dbReference type="SUPFAM" id="SSF48173">
    <property type="entry name" value="Cryptochrome/photolyase FAD-binding domain"/>
    <property type="match status" value="1"/>
</dbReference>
<dbReference type="GO" id="GO:0003904">
    <property type="term" value="F:deoxyribodipyrimidine photo-lyase activity"/>
    <property type="evidence" value="ECO:0007669"/>
    <property type="project" value="TreeGrafter"/>
</dbReference>
<protein>
    <submittedName>
        <fullName evidence="5">Deoxyribodipyrimidine photolyase-like protein</fullName>
    </submittedName>
</protein>
<dbReference type="InterPro" id="IPR005101">
    <property type="entry name" value="Cryptochr/Photolyase_FAD-bd"/>
</dbReference>
<dbReference type="InterPro" id="IPR036134">
    <property type="entry name" value="Crypto/Photolyase_FAD-like_sf"/>
</dbReference>
<dbReference type="GO" id="GO:0005737">
    <property type="term" value="C:cytoplasm"/>
    <property type="evidence" value="ECO:0007669"/>
    <property type="project" value="TreeGrafter"/>
</dbReference>
<feature type="domain" description="Cryptochrome/DNA photolyase FAD-binding" evidence="4">
    <location>
        <begin position="68"/>
        <end position="185"/>
    </location>
</feature>
<sequence length="359" mass="42415">MKSFATSYENILDLVDNYKPDLYGRTRNYLNGAVSYLSAYISRGIISTRTVYDSLIKRGYDLEKIEKFVQELAWRDYWQSQWNYHGAKINHDLRHSQMAYNKHGMPSRLVDEKCSIQVFNTAIKQLKTTGYLHNHMRMYLAMSTCNIGGYHWHDPARWMYYHLIDGDWASNALSWQWVAGCLNGKKYIANQENINKYCGSLEEQTFLDKSYDELSQIYCLDEFDNSIKLDLKWQAPNQLNPEKLIYDDCLIFNYYNLDPQWRKEQVANRILLLEAEVFEKYPVSPRVMNFFLQLSRNIPDLILFTGSFADLRALCKGKLYYRQHPLNQYEGIEDRPLRSVIYKVTLHHFLSTGSNVKKL</sequence>
<dbReference type="GO" id="GO:0032922">
    <property type="term" value="P:circadian regulation of gene expression"/>
    <property type="evidence" value="ECO:0007669"/>
    <property type="project" value="TreeGrafter"/>
</dbReference>
<dbReference type="Pfam" id="PF03441">
    <property type="entry name" value="FAD_binding_7"/>
    <property type="match status" value="1"/>
</dbReference>
<organism evidence="5 6">
    <name type="scientific">Lentisphaera araneosa HTCC2155</name>
    <dbReference type="NCBI Taxonomy" id="313628"/>
    <lineage>
        <taxon>Bacteria</taxon>
        <taxon>Pseudomonadati</taxon>
        <taxon>Lentisphaerota</taxon>
        <taxon>Lentisphaeria</taxon>
        <taxon>Lentisphaerales</taxon>
        <taxon>Lentisphaeraceae</taxon>
        <taxon>Lentisphaera</taxon>
    </lineage>
</organism>
<keyword evidence="1 3" id="KW-0285">Flavoprotein</keyword>
<dbReference type="GO" id="GO:0003677">
    <property type="term" value="F:DNA binding"/>
    <property type="evidence" value="ECO:0007669"/>
    <property type="project" value="TreeGrafter"/>
</dbReference>
<dbReference type="Gene3D" id="1.10.579.10">
    <property type="entry name" value="DNA Cyclobutane Dipyrimidine Photolyase, subunit A, domain 3"/>
    <property type="match status" value="1"/>
</dbReference>
<dbReference type="Gene3D" id="1.25.40.80">
    <property type="match status" value="1"/>
</dbReference>
<dbReference type="InterPro" id="IPR002081">
    <property type="entry name" value="Cryptochrome/DNA_photolyase_1"/>
</dbReference>
<keyword evidence="5" id="KW-0456">Lyase</keyword>
<dbReference type="GO" id="GO:0071949">
    <property type="term" value="F:FAD binding"/>
    <property type="evidence" value="ECO:0007669"/>
    <property type="project" value="TreeGrafter"/>
</dbReference>
<evidence type="ECO:0000256" key="3">
    <source>
        <dbReference type="PIRSR" id="PIRSR602081-1"/>
    </source>
</evidence>
<evidence type="ECO:0000313" key="6">
    <source>
        <dbReference type="Proteomes" id="UP000004947"/>
    </source>
</evidence>
<evidence type="ECO:0000256" key="1">
    <source>
        <dbReference type="ARBA" id="ARBA00022630"/>
    </source>
</evidence>
<evidence type="ECO:0000313" key="5">
    <source>
        <dbReference type="EMBL" id="EDM29610.1"/>
    </source>
</evidence>
<evidence type="ECO:0000256" key="2">
    <source>
        <dbReference type="ARBA" id="ARBA00022827"/>
    </source>
</evidence>
<dbReference type="PANTHER" id="PTHR11455">
    <property type="entry name" value="CRYPTOCHROME"/>
    <property type="match status" value="1"/>
</dbReference>
<dbReference type="PANTHER" id="PTHR11455:SF18">
    <property type="entry name" value="SI:CH1073-390K14.1"/>
    <property type="match status" value="1"/>
</dbReference>
<dbReference type="Proteomes" id="UP000004947">
    <property type="component" value="Unassembled WGS sequence"/>
</dbReference>
<comment type="caution">
    <text evidence="5">The sequence shown here is derived from an EMBL/GenBank/DDBJ whole genome shotgun (WGS) entry which is preliminary data.</text>
</comment>
<proteinExistence type="predicted"/>
<gene>
    <name evidence="5" type="ORF">LNTAR_17708</name>
</gene>
<evidence type="ECO:0000259" key="4">
    <source>
        <dbReference type="Pfam" id="PF03441"/>
    </source>
</evidence>
<dbReference type="GO" id="GO:0043153">
    <property type="term" value="P:entrainment of circadian clock by photoperiod"/>
    <property type="evidence" value="ECO:0007669"/>
    <property type="project" value="TreeGrafter"/>
</dbReference>
<dbReference type="eggNOG" id="COG0415">
    <property type="taxonomic scope" value="Bacteria"/>
</dbReference>
<dbReference type="STRING" id="313628.LNTAR_17708"/>
<dbReference type="EMBL" id="ABCK01000001">
    <property type="protein sequence ID" value="EDM29610.1"/>
    <property type="molecule type" value="Genomic_DNA"/>
</dbReference>
<accession>A6DFN0</accession>
<feature type="binding site" evidence="3">
    <location>
        <begin position="165"/>
        <end position="167"/>
    </location>
    <ligand>
        <name>FAD</name>
        <dbReference type="ChEBI" id="CHEBI:57692"/>
    </ligand>
</feature>
<feature type="binding site" evidence="3">
    <location>
        <position position="23"/>
    </location>
    <ligand>
        <name>FAD</name>
        <dbReference type="ChEBI" id="CHEBI:57692"/>
    </ligand>
</feature>